<evidence type="ECO:0000313" key="7">
    <source>
        <dbReference type="Proteomes" id="UP000325606"/>
    </source>
</evidence>
<dbReference type="SUPFAM" id="SSF48498">
    <property type="entry name" value="Tetracyclin repressor-like, C-terminal domain"/>
    <property type="match status" value="1"/>
</dbReference>
<dbReference type="GO" id="GO:0003700">
    <property type="term" value="F:DNA-binding transcription factor activity"/>
    <property type="evidence" value="ECO:0007669"/>
    <property type="project" value="TreeGrafter"/>
</dbReference>
<evidence type="ECO:0000256" key="3">
    <source>
        <dbReference type="ARBA" id="ARBA00023163"/>
    </source>
</evidence>
<evidence type="ECO:0000256" key="4">
    <source>
        <dbReference type="PROSITE-ProRule" id="PRU00335"/>
    </source>
</evidence>
<reference evidence="6 7" key="1">
    <citation type="submission" date="2019-09" db="EMBL/GenBank/DDBJ databases">
        <title>Nitrincola iocasae sp. nov., a bacterium isolated from the sediment collected at a cold seep field in South China Sea.</title>
        <authorList>
            <person name="Zhang H."/>
            <person name="Wang H."/>
            <person name="Li C."/>
        </authorList>
    </citation>
    <scope>NUCLEOTIDE SEQUENCE [LARGE SCALE GENOMIC DNA]</scope>
    <source>
        <strain evidence="6 7">KXZD1103</strain>
    </source>
</reference>
<dbReference type="KEGG" id="nik:F5I99_17715"/>
<dbReference type="PANTHER" id="PTHR30055:SF240">
    <property type="entry name" value="HTH-TYPE TRANSCRIPTIONAL REGULATOR ACRR"/>
    <property type="match status" value="1"/>
</dbReference>
<dbReference type="EMBL" id="CP044222">
    <property type="protein sequence ID" value="QEW08181.1"/>
    <property type="molecule type" value="Genomic_DNA"/>
</dbReference>
<proteinExistence type="predicted"/>
<organism evidence="6 7">
    <name type="scientific">Nitrincola iocasae</name>
    <dbReference type="NCBI Taxonomy" id="2614693"/>
    <lineage>
        <taxon>Bacteria</taxon>
        <taxon>Pseudomonadati</taxon>
        <taxon>Pseudomonadota</taxon>
        <taxon>Gammaproteobacteria</taxon>
        <taxon>Oceanospirillales</taxon>
        <taxon>Oceanospirillaceae</taxon>
        <taxon>Nitrincola</taxon>
    </lineage>
</organism>
<dbReference type="Gene3D" id="1.10.357.10">
    <property type="entry name" value="Tetracycline Repressor, domain 2"/>
    <property type="match status" value="1"/>
</dbReference>
<dbReference type="AlphaFoldDB" id="A0A5J6LJ94"/>
<feature type="DNA-binding region" description="H-T-H motif" evidence="4">
    <location>
        <begin position="41"/>
        <end position="60"/>
    </location>
</feature>
<dbReference type="PROSITE" id="PS50977">
    <property type="entry name" value="HTH_TETR_2"/>
    <property type="match status" value="1"/>
</dbReference>
<dbReference type="InterPro" id="IPR001647">
    <property type="entry name" value="HTH_TetR"/>
</dbReference>
<dbReference type="InterPro" id="IPR009057">
    <property type="entry name" value="Homeodomain-like_sf"/>
</dbReference>
<dbReference type="Pfam" id="PF00440">
    <property type="entry name" value="TetR_N"/>
    <property type="match status" value="1"/>
</dbReference>
<dbReference type="SUPFAM" id="SSF46689">
    <property type="entry name" value="Homeodomain-like"/>
    <property type="match status" value="1"/>
</dbReference>
<dbReference type="PANTHER" id="PTHR30055">
    <property type="entry name" value="HTH-TYPE TRANSCRIPTIONAL REGULATOR RUTR"/>
    <property type="match status" value="1"/>
</dbReference>
<accession>A0A5J6LJ94</accession>
<keyword evidence="7" id="KW-1185">Reference proteome</keyword>
<protein>
    <submittedName>
        <fullName evidence="6">TetR family transcriptional regulator</fullName>
    </submittedName>
</protein>
<feature type="domain" description="HTH tetR-type" evidence="5">
    <location>
        <begin position="18"/>
        <end position="78"/>
    </location>
</feature>
<evidence type="ECO:0000259" key="5">
    <source>
        <dbReference type="PROSITE" id="PS50977"/>
    </source>
</evidence>
<dbReference type="Proteomes" id="UP000325606">
    <property type="component" value="Chromosome"/>
</dbReference>
<gene>
    <name evidence="6" type="ORF">F5I99_17715</name>
</gene>
<keyword evidence="2 4" id="KW-0238">DNA-binding</keyword>
<evidence type="ECO:0000256" key="1">
    <source>
        <dbReference type="ARBA" id="ARBA00023015"/>
    </source>
</evidence>
<name>A0A5J6LJ94_9GAMM</name>
<keyword evidence="1" id="KW-0805">Transcription regulation</keyword>
<dbReference type="InterPro" id="IPR050109">
    <property type="entry name" value="HTH-type_TetR-like_transc_reg"/>
</dbReference>
<keyword evidence="3" id="KW-0804">Transcription</keyword>
<evidence type="ECO:0000313" key="6">
    <source>
        <dbReference type="EMBL" id="QEW08181.1"/>
    </source>
</evidence>
<dbReference type="GO" id="GO:0000976">
    <property type="term" value="F:transcription cis-regulatory region binding"/>
    <property type="evidence" value="ECO:0007669"/>
    <property type="project" value="TreeGrafter"/>
</dbReference>
<dbReference type="InterPro" id="IPR036271">
    <property type="entry name" value="Tet_transcr_reg_TetR-rel_C_sf"/>
</dbReference>
<sequence>MALDRGKVMPRRTKEEAEQTRRMLLSTAMTLYAERGVNRVSLKEISAACGVTHGALYWHFRNRDDLLQQLYLMSGHPFELQYIEQRQSAKQDPLQALHDYLLGVVRAYVEQVSYRRAYRIFLTNPELPELSNLKVQIEADQALVCEHIHYFLKQAKKKKMLRKKLPLTTASQALSGMLDSLIASAMAQTGEDVMNQARLLSQIFTDGVRG</sequence>
<dbReference type="PRINTS" id="PR00455">
    <property type="entry name" value="HTHTETR"/>
</dbReference>
<evidence type="ECO:0000256" key="2">
    <source>
        <dbReference type="ARBA" id="ARBA00023125"/>
    </source>
</evidence>